<accession>A0A7V7GX79</accession>
<dbReference type="Proteomes" id="UP000463138">
    <property type="component" value="Unassembled WGS sequence"/>
</dbReference>
<keyword evidence="3" id="KW-1185">Reference proteome</keyword>
<gene>
    <name evidence="2" type="ORF">DT594_02680</name>
</gene>
<dbReference type="AlphaFoldDB" id="A0A7V7GX79"/>
<evidence type="ECO:0000313" key="3">
    <source>
        <dbReference type="Proteomes" id="UP000463138"/>
    </source>
</evidence>
<dbReference type="Pfam" id="PF01814">
    <property type="entry name" value="Hemerythrin"/>
    <property type="match status" value="1"/>
</dbReference>
<organism evidence="2 3">
    <name type="scientific">Halopseudomonas laoshanensis</name>
    <dbReference type="NCBI Taxonomy" id="2268758"/>
    <lineage>
        <taxon>Bacteria</taxon>
        <taxon>Pseudomonadati</taxon>
        <taxon>Pseudomonadota</taxon>
        <taxon>Gammaproteobacteria</taxon>
        <taxon>Pseudomonadales</taxon>
        <taxon>Pseudomonadaceae</taxon>
        <taxon>Halopseudomonas</taxon>
    </lineage>
</organism>
<sequence>MNAIELLKDDHKKVLKLLDEITSTTERAVKTRTDLLAQIQAELSVHTSLEEEDFYPAYKKAGGKEQAKMYHEAVEEHRAVEKLVLPDLLATDPGSLQFSGRIKVLKELLEHHIEEEEEEMFKEANKLLSKDQLNELGEQMAAKQKKLKAAQK</sequence>
<protein>
    <submittedName>
        <fullName evidence="2">Hemerythrin domain-containing protein</fullName>
    </submittedName>
</protein>
<comment type="caution">
    <text evidence="2">The sequence shown here is derived from an EMBL/GenBank/DDBJ whole genome shotgun (WGS) entry which is preliminary data.</text>
</comment>
<dbReference type="OrthoDB" id="9793637at2"/>
<dbReference type="PANTHER" id="PTHR35585">
    <property type="entry name" value="HHE DOMAIN PROTEIN (AFU_ORTHOLOGUE AFUA_4G00730)"/>
    <property type="match status" value="1"/>
</dbReference>
<dbReference type="PANTHER" id="PTHR35585:SF1">
    <property type="entry name" value="HHE DOMAIN PROTEIN (AFU_ORTHOLOGUE AFUA_4G00730)"/>
    <property type="match status" value="1"/>
</dbReference>
<evidence type="ECO:0000313" key="2">
    <source>
        <dbReference type="EMBL" id="KAA0697011.1"/>
    </source>
</evidence>
<dbReference type="RefSeq" id="WP_149331922.1">
    <property type="nucleotide sequence ID" value="NZ_QOVF01000001.1"/>
</dbReference>
<proteinExistence type="predicted"/>
<dbReference type="Gene3D" id="1.20.120.520">
    <property type="entry name" value="nmb1532 protein domain like"/>
    <property type="match status" value="1"/>
</dbReference>
<dbReference type="InterPro" id="IPR012312">
    <property type="entry name" value="Hemerythrin-like"/>
</dbReference>
<reference evidence="2 3" key="1">
    <citation type="submission" date="2018-07" db="EMBL/GenBank/DDBJ databases">
        <title>Pseudomonas laoshanensis sp. nov., isolated from soil.</title>
        <authorList>
            <person name="Sun J."/>
            <person name="Yu L."/>
            <person name="Wang M."/>
            <person name="Zhang C."/>
        </authorList>
    </citation>
    <scope>NUCLEOTIDE SEQUENCE [LARGE SCALE GENOMIC DNA]</scope>
    <source>
        <strain evidence="2 3">Y22</strain>
    </source>
</reference>
<dbReference type="EMBL" id="QOVF01000001">
    <property type="protein sequence ID" value="KAA0697011.1"/>
    <property type="molecule type" value="Genomic_DNA"/>
</dbReference>
<name>A0A7V7GX79_9GAMM</name>
<evidence type="ECO:0000259" key="1">
    <source>
        <dbReference type="Pfam" id="PF01814"/>
    </source>
</evidence>
<feature type="domain" description="Hemerythrin-like" evidence="1">
    <location>
        <begin position="3"/>
        <end position="123"/>
    </location>
</feature>